<reference evidence="3 4" key="1">
    <citation type="submission" date="2020-03" db="EMBL/GenBank/DDBJ databases">
        <title>Nocardioides sp. nov., isolated from fish.</title>
        <authorList>
            <person name="Hyun D.-W."/>
            <person name="Bae J.-W."/>
        </authorList>
    </citation>
    <scope>NUCLEOTIDE SEQUENCE [LARGE SCALE GENOMIC DNA]</scope>
    <source>
        <strain evidence="3 4">HDW12A</strain>
    </source>
</reference>
<dbReference type="GO" id="GO:0005975">
    <property type="term" value="P:carbohydrate metabolic process"/>
    <property type="evidence" value="ECO:0007669"/>
    <property type="project" value="UniProtKB-ARBA"/>
</dbReference>
<dbReference type="Gene3D" id="2.60.40.10">
    <property type="entry name" value="Immunoglobulins"/>
    <property type="match status" value="1"/>
</dbReference>
<dbReference type="EMBL" id="CP049866">
    <property type="protein sequence ID" value="QIK75963.1"/>
    <property type="molecule type" value="Genomic_DNA"/>
</dbReference>
<feature type="chain" id="PRO_5039050494" description="Bacterial Ig-like domain-containing protein" evidence="1">
    <location>
        <begin position="28"/>
        <end position="228"/>
    </location>
</feature>
<evidence type="ECO:0000313" key="4">
    <source>
        <dbReference type="Proteomes" id="UP000502035"/>
    </source>
</evidence>
<dbReference type="Proteomes" id="UP000502035">
    <property type="component" value="Chromosome"/>
</dbReference>
<dbReference type="InterPro" id="IPR032109">
    <property type="entry name" value="Big_3_5"/>
</dbReference>
<dbReference type="InterPro" id="IPR013783">
    <property type="entry name" value="Ig-like_fold"/>
</dbReference>
<gene>
    <name evidence="3" type="ORF">G7071_11455</name>
</gene>
<proteinExistence type="predicted"/>
<dbReference type="KEGG" id="npi:G7071_11455"/>
<keyword evidence="1" id="KW-0732">Signal</keyword>
<keyword evidence="4" id="KW-1185">Reference proteome</keyword>
<name>A0A6G7YGN6_9ACTN</name>
<dbReference type="AlphaFoldDB" id="A0A6G7YGN6"/>
<dbReference type="Pfam" id="PF16640">
    <property type="entry name" value="Big_3_5"/>
    <property type="match status" value="1"/>
</dbReference>
<dbReference type="RefSeq" id="WP_166318751.1">
    <property type="nucleotide sequence ID" value="NZ_CP049866.1"/>
</dbReference>
<organism evidence="3 4">
    <name type="scientific">Nocardioides piscis</name>
    <dbReference type="NCBI Taxonomy" id="2714938"/>
    <lineage>
        <taxon>Bacteria</taxon>
        <taxon>Bacillati</taxon>
        <taxon>Actinomycetota</taxon>
        <taxon>Actinomycetes</taxon>
        <taxon>Propionibacteriales</taxon>
        <taxon>Nocardioidaceae</taxon>
        <taxon>Nocardioides</taxon>
    </lineage>
</organism>
<accession>A0A6G7YGN6</accession>
<evidence type="ECO:0000256" key="1">
    <source>
        <dbReference type="SAM" id="SignalP"/>
    </source>
</evidence>
<feature type="signal peptide" evidence="1">
    <location>
        <begin position="1"/>
        <end position="27"/>
    </location>
</feature>
<evidence type="ECO:0000259" key="2">
    <source>
        <dbReference type="Pfam" id="PF16640"/>
    </source>
</evidence>
<feature type="domain" description="Bacterial Ig-like" evidence="2">
    <location>
        <begin position="44"/>
        <end position="129"/>
    </location>
</feature>
<evidence type="ECO:0000313" key="3">
    <source>
        <dbReference type="EMBL" id="QIK75963.1"/>
    </source>
</evidence>
<protein>
    <recommendedName>
        <fullName evidence="2">Bacterial Ig-like domain-containing protein</fullName>
    </recommendedName>
</protein>
<sequence length="228" mass="23794">MSTTRTTQTIASALAVTLGGGALVAFAPATHAASAPVKSTTQLVVSPDPSEYGEAVTAAATVTTPGATPAGDVTFVVKGVSTTVEVEDGKALLELAQPVAGEHPVSATFTPADPTVADGSAAEPVILDVAKAETRSRLRIRHLPRRTEVTVKVSGEHETVATGKVKLVLRKLGDEDFVVKRFGRLGKGSRGLGLGQLDKGRYKVLVKYRGDANHERSTKARTFGFHRG</sequence>